<dbReference type="AlphaFoldDB" id="A0A918INH4"/>
<organism evidence="1 2">
    <name type="scientific">Streptomyces alanosinicus</name>
    <dbReference type="NCBI Taxonomy" id="68171"/>
    <lineage>
        <taxon>Bacteria</taxon>
        <taxon>Bacillati</taxon>
        <taxon>Actinomycetota</taxon>
        <taxon>Actinomycetes</taxon>
        <taxon>Kitasatosporales</taxon>
        <taxon>Streptomycetaceae</taxon>
        <taxon>Streptomyces</taxon>
    </lineage>
</organism>
<dbReference type="EMBL" id="BMVG01000084">
    <property type="protein sequence ID" value="GGW23944.1"/>
    <property type="molecule type" value="Genomic_DNA"/>
</dbReference>
<evidence type="ECO:0008006" key="3">
    <source>
        <dbReference type="Google" id="ProtNLM"/>
    </source>
</evidence>
<accession>A0A918INH4</accession>
<reference evidence="1" key="2">
    <citation type="submission" date="2020-09" db="EMBL/GenBank/DDBJ databases">
        <authorList>
            <person name="Sun Q."/>
            <person name="Ohkuma M."/>
        </authorList>
    </citation>
    <scope>NUCLEOTIDE SEQUENCE</scope>
    <source>
        <strain evidence="1">JCM 4714</strain>
    </source>
</reference>
<protein>
    <recommendedName>
        <fullName evidence="3">Helix-turn-helix domain-containing protein</fullName>
    </recommendedName>
</protein>
<name>A0A918INH4_9ACTN</name>
<keyword evidence="2" id="KW-1185">Reference proteome</keyword>
<reference evidence="1" key="1">
    <citation type="journal article" date="2014" name="Int. J. Syst. Evol. Microbiol.">
        <title>Complete genome sequence of Corynebacterium casei LMG S-19264T (=DSM 44701T), isolated from a smear-ripened cheese.</title>
        <authorList>
            <consortium name="US DOE Joint Genome Institute (JGI-PGF)"/>
            <person name="Walter F."/>
            <person name="Albersmeier A."/>
            <person name="Kalinowski J."/>
            <person name="Ruckert C."/>
        </authorList>
    </citation>
    <scope>NUCLEOTIDE SEQUENCE</scope>
    <source>
        <strain evidence="1">JCM 4714</strain>
    </source>
</reference>
<gene>
    <name evidence="1" type="ORF">GCM10010339_93710</name>
</gene>
<sequence>MTSSYIPGPPTDEPVTISRHVLQLLALVDISPTGRRVLDMFLALQDPDTGTAHISQDEMCAALGAAKPAVNRGFRELRQCGLAWLHKRGEHQLHPLITGGRLATTATPIPDIKAGDPQRLTEQRRQRFAAQTANLPHTA</sequence>
<evidence type="ECO:0000313" key="1">
    <source>
        <dbReference type="EMBL" id="GGW23944.1"/>
    </source>
</evidence>
<dbReference type="Proteomes" id="UP000655443">
    <property type="component" value="Unassembled WGS sequence"/>
</dbReference>
<dbReference type="RefSeq" id="WP_189959957.1">
    <property type="nucleotide sequence ID" value="NZ_BMVG01000084.1"/>
</dbReference>
<proteinExistence type="predicted"/>
<comment type="caution">
    <text evidence="1">The sequence shown here is derived from an EMBL/GenBank/DDBJ whole genome shotgun (WGS) entry which is preliminary data.</text>
</comment>
<evidence type="ECO:0000313" key="2">
    <source>
        <dbReference type="Proteomes" id="UP000655443"/>
    </source>
</evidence>